<accession>A0ACD4NQ45</accession>
<evidence type="ECO:0000313" key="1">
    <source>
        <dbReference type="EMBL" id="WAJ28904.1"/>
    </source>
</evidence>
<gene>
    <name evidence="1" type="ORF">OXU80_01215</name>
</gene>
<name>A0ACD4NQ45_9HYPH</name>
<dbReference type="EMBL" id="CP113520">
    <property type="protein sequence ID" value="WAJ28904.1"/>
    <property type="molecule type" value="Genomic_DNA"/>
</dbReference>
<proteinExistence type="predicted"/>
<dbReference type="Proteomes" id="UP001163223">
    <property type="component" value="Chromosome"/>
</dbReference>
<protein>
    <submittedName>
        <fullName evidence="1">VPA1269 family protein</fullName>
    </submittedName>
</protein>
<organism evidence="1 2">
    <name type="scientific">Antarcticirhabdus aurantiaca</name>
    <dbReference type="NCBI Taxonomy" id="2606717"/>
    <lineage>
        <taxon>Bacteria</taxon>
        <taxon>Pseudomonadati</taxon>
        <taxon>Pseudomonadota</taxon>
        <taxon>Alphaproteobacteria</taxon>
        <taxon>Hyphomicrobiales</taxon>
        <taxon>Aurantimonadaceae</taxon>
        <taxon>Antarcticirhabdus</taxon>
    </lineage>
</organism>
<evidence type="ECO:0000313" key="2">
    <source>
        <dbReference type="Proteomes" id="UP001163223"/>
    </source>
</evidence>
<sequence length="725" mass="82026">MATIYLPEADLRGVIVCQNAVGIRTRINLSDEDDFKCSKNKRDRLQNLLEMIPLCTHRNIPDPSTVAHSRPGDPAGALDSLIEAVEEGELLLSPGKLMPGRMGVSAAAAAWMMERSTLGKSVHAEMTAAGLFDYLKRKRSDSARASMRSHVVRLLASLSMSVNGAKCLADLGPEGTKTWLSFFKSETDAMRWRTDLWGGSEPHYLEALRHICFALSRIFPDQGFEDFGRNARPDFLRRGSHAQTYGVLAAKYPKWNALFEDFRTKNPTVGSKLKGSLHSLISYIHESRDTLQVEDPVAFMTGPRPSTRFVTFLINVRLQNGKKPFSQPVLNSLNHIRRFNQFFELMYPQHRSPLQLVTLLDIDHVKGKIDAEDGGRPPAESVSTPLPRNLYEKTKEILLEGKGGWPGTCSLCYIFVDGERTYCPVLPTLYLALFEIPLRAGQTKRLDSGEGDLDRFEPTTNRWIKNKGPHRGHWVNAEKKRPHRGFAARMPNSKLTGIFVNTNKTGKPFVIPWQNFEFFRLLDELRMFQEKHQPIDAPIHPEVYIEQADNVPKSALSQYPSIFPLFRVPDSRMRKGLYTLPNNRMTNQFWQFLMAELERRHNIENPDDPLSIVNRPEKYPNGQPHGAVFKPHGMRVAGITALAEAGVPITIISKFVAGHDTILMTLYYYHLRPELIHQLIAEVLIGVAWQPRQHQQAEQVNLPIGVEPLRRSTAKAALTLGRPRD</sequence>
<reference evidence="1" key="1">
    <citation type="submission" date="2022-11" db="EMBL/GenBank/DDBJ databases">
        <title>beta-Carotene-producing bacterium, Jeongeuplla avenae sp. nov., alleviates the salt stress of Arabidopsis seedlings.</title>
        <authorList>
            <person name="Jiang L."/>
            <person name="Lee J."/>
        </authorList>
    </citation>
    <scope>NUCLEOTIDE SEQUENCE</scope>
    <source>
        <strain evidence="1">DY_R2A_6</strain>
    </source>
</reference>
<keyword evidence="2" id="KW-1185">Reference proteome</keyword>